<dbReference type="RefSeq" id="WP_229814858.1">
    <property type="nucleotide sequence ID" value="NZ_BNCF01000002.1"/>
</dbReference>
<keyword evidence="2" id="KW-0732">Signal</keyword>
<evidence type="ECO:0000313" key="4">
    <source>
        <dbReference type="Proteomes" id="UP000636453"/>
    </source>
</evidence>
<feature type="compositionally biased region" description="Basic and acidic residues" evidence="1">
    <location>
        <begin position="104"/>
        <end position="134"/>
    </location>
</feature>
<organism evidence="3 4">
    <name type="scientific">Vulcaniibacterium thermophilum</name>
    <dbReference type="NCBI Taxonomy" id="1169913"/>
    <lineage>
        <taxon>Bacteria</taxon>
        <taxon>Pseudomonadati</taxon>
        <taxon>Pseudomonadota</taxon>
        <taxon>Gammaproteobacteria</taxon>
        <taxon>Lysobacterales</taxon>
        <taxon>Lysobacteraceae</taxon>
        <taxon>Vulcaniibacterium</taxon>
    </lineage>
</organism>
<feature type="signal peptide" evidence="2">
    <location>
        <begin position="1"/>
        <end position="18"/>
    </location>
</feature>
<reference evidence="3" key="1">
    <citation type="journal article" date="2014" name="Int. J. Syst. Evol. Microbiol.">
        <title>Complete genome sequence of Corynebacterium casei LMG S-19264T (=DSM 44701T), isolated from a smear-ripened cheese.</title>
        <authorList>
            <consortium name="US DOE Joint Genome Institute (JGI-PGF)"/>
            <person name="Walter F."/>
            <person name="Albersmeier A."/>
            <person name="Kalinowski J."/>
            <person name="Ruckert C."/>
        </authorList>
    </citation>
    <scope>NUCLEOTIDE SEQUENCE</scope>
    <source>
        <strain evidence="3">KCTC 32020</strain>
    </source>
</reference>
<reference evidence="3" key="2">
    <citation type="submission" date="2020-09" db="EMBL/GenBank/DDBJ databases">
        <authorList>
            <person name="Sun Q."/>
            <person name="Kim S."/>
        </authorList>
    </citation>
    <scope>NUCLEOTIDE SEQUENCE</scope>
    <source>
        <strain evidence="3">KCTC 32020</strain>
    </source>
</reference>
<evidence type="ECO:0008006" key="5">
    <source>
        <dbReference type="Google" id="ProtNLM"/>
    </source>
</evidence>
<gene>
    <name evidence="3" type="ORF">GCM10007167_06970</name>
</gene>
<comment type="caution">
    <text evidence="3">The sequence shown here is derived from an EMBL/GenBank/DDBJ whole genome shotgun (WGS) entry which is preliminary data.</text>
</comment>
<feature type="compositionally biased region" description="Basic and acidic residues" evidence="1">
    <location>
        <begin position="156"/>
        <end position="180"/>
    </location>
</feature>
<dbReference type="Proteomes" id="UP000636453">
    <property type="component" value="Unassembled WGS sequence"/>
</dbReference>
<name>A0A919DA95_9GAMM</name>
<accession>A0A919DA95</accession>
<sequence length="180" mass="21230">MRTLVATVLAAALLTGCATDLYSYRAGPGDYYYGRPQTDVRVWGAYSHGYPWHYGLYFHPYYGYYGPYGYRGPYRPYYYWPYDPYWYGYGPPRYRPRPHPHPGPRPDDRGHDRDGSPWRDLDDLRRRRENREIGVRPAMPAAPPRPAPTVAPPPPREPRGGRLEESIRRLERDRRPTLER</sequence>
<dbReference type="PROSITE" id="PS51257">
    <property type="entry name" value="PROKAR_LIPOPROTEIN"/>
    <property type="match status" value="1"/>
</dbReference>
<dbReference type="AlphaFoldDB" id="A0A919DA95"/>
<evidence type="ECO:0000256" key="2">
    <source>
        <dbReference type="SAM" id="SignalP"/>
    </source>
</evidence>
<protein>
    <recommendedName>
        <fullName evidence="5">Lipoprotein</fullName>
    </recommendedName>
</protein>
<evidence type="ECO:0000256" key="1">
    <source>
        <dbReference type="SAM" id="MobiDB-lite"/>
    </source>
</evidence>
<dbReference type="EMBL" id="BNCF01000002">
    <property type="protein sequence ID" value="GHE27978.1"/>
    <property type="molecule type" value="Genomic_DNA"/>
</dbReference>
<keyword evidence="4" id="KW-1185">Reference proteome</keyword>
<proteinExistence type="predicted"/>
<evidence type="ECO:0000313" key="3">
    <source>
        <dbReference type="EMBL" id="GHE27978.1"/>
    </source>
</evidence>
<feature type="chain" id="PRO_5037069392" description="Lipoprotein" evidence="2">
    <location>
        <begin position="19"/>
        <end position="180"/>
    </location>
</feature>
<feature type="region of interest" description="Disordered" evidence="1">
    <location>
        <begin position="96"/>
        <end position="180"/>
    </location>
</feature>
<feature type="compositionally biased region" description="Pro residues" evidence="1">
    <location>
        <begin position="140"/>
        <end position="155"/>
    </location>
</feature>